<keyword evidence="1" id="KW-0472">Membrane</keyword>
<accession>A0AAN8WZ85</accession>
<dbReference type="EMBL" id="JAXCGZ010015106">
    <property type="protein sequence ID" value="KAK7071283.1"/>
    <property type="molecule type" value="Genomic_DNA"/>
</dbReference>
<evidence type="ECO:0000259" key="2">
    <source>
        <dbReference type="PROSITE" id="PS50853"/>
    </source>
</evidence>
<organism evidence="3 4">
    <name type="scientific">Halocaridina rubra</name>
    <name type="common">Hawaiian red shrimp</name>
    <dbReference type="NCBI Taxonomy" id="373956"/>
    <lineage>
        <taxon>Eukaryota</taxon>
        <taxon>Metazoa</taxon>
        <taxon>Ecdysozoa</taxon>
        <taxon>Arthropoda</taxon>
        <taxon>Crustacea</taxon>
        <taxon>Multicrustacea</taxon>
        <taxon>Malacostraca</taxon>
        <taxon>Eumalacostraca</taxon>
        <taxon>Eucarida</taxon>
        <taxon>Decapoda</taxon>
        <taxon>Pleocyemata</taxon>
        <taxon>Caridea</taxon>
        <taxon>Atyoidea</taxon>
        <taxon>Atyidae</taxon>
        <taxon>Halocaridina</taxon>
    </lineage>
</organism>
<sequence>ESYIINSLSDDTLYVLRAYAKNAAGYSDFSEEIMGKTKKVQALNVTSSSNTMSFFTFYSSFILLMLVFL</sequence>
<dbReference type="Proteomes" id="UP001381693">
    <property type="component" value="Unassembled WGS sequence"/>
</dbReference>
<dbReference type="CDD" id="cd00063">
    <property type="entry name" value="FN3"/>
    <property type="match status" value="1"/>
</dbReference>
<feature type="non-terminal residue" evidence="3">
    <location>
        <position position="1"/>
    </location>
</feature>
<protein>
    <recommendedName>
        <fullName evidence="2">Fibronectin type-III domain-containing protein</fullName>
    </recommendedName>
</protein>
<dbReference type="InterPro" id="IPR013783">
    <property type="entry name" value="Ig-like_fold"/>
</dbReference>
<dbReference type="PROSITE" id="PS50853">
    <property type="entry name" value="FN3"/>
    <property type="match status" value="1"/>
</dbReference>
<evidence type="ECO:0000256" key="1">
    <source>
        <dbReference type="SAM" id="Phobius"/>
    </source>
</evidence>
<name>A0AAN8WZ85_HALRR</name>
<feature type="domain" description="Fibronectin type-III" evidence="2">
    <location>
        <begin position="1"/>
        <end position="40"/>
    </location>
</feature>
<dbReference type="AlphaFoldDB" id="A0AAN8WZ85"/>
<reference evidence="3 4" key="1">
    <citation type="submission" date="2023-11" db="EMBL/GenBank/DDBJ databases">
        <title>Halocaridina rubra genome assembly.</title>
        <authorList>
            <person name="Smith C."/>
        </authorList>
    </citation>
    <scope>NUCLEOTIDE SEQUENCE [LARGE SCALE GENOMIC DNA]</scope>
    <source>
        <strain evidence="3">EP-1</strain>
        <tissue evidence="3">Whole</tissue>
    </source>
</reference>
<comment type="caution">
    <text evidence="3">The sequence shown here is derived from an EMBL/GenBank/DDBJ whole genome shotgun (WGS) entry which is preliminary data.</text>
</comment>
<gene>
    <name evidence="3" type="ORF">SK128_000161</name>
</gene>
<keyword evidence="1" id="KW-0812">Transmembrane</keyword>
<evidence type="ECO:0000313" key="4">
    <source>
        <dbReference type="Proteomes" id="UP001381693"/>
    </source>
</evidence>
<dbReference type="SUPFAM" id="SSF49265">
    <property type="entry name" value="Fibronectin type III"/>
    <property type="match status" value="1"/>
</dbReference>
<keyword evidence="4" id="KW-1185">Reference proteome</keyword>
<dbReference type="InterPro" id="IPR036116">
    <property type="entry name" value="FN3_sf"/>
</dbReference>
<dbReference type="InterPro" id="IPR003961">
    <property type="entry name" value="FN3_dom"/>
</dbReference>
<feature type="transmembrane region" description="Helical" evidence="1">
    <location>
        <begin position="51"/>
        <end position="68"/>
    </location>
</feature>
<keyword evidence="1" id="KW-1133">Transmembrane helix</keyword>
<dbReference type="Gene3D" id="2.60.40.10">
    <property type="entry name" value="Immunoglobulins"/>
    <property type="match status" value="1"/>
</dbReference>
<evidence type="ECO:0000313" key="3">
    <source>
        <dbReference type="EMBL" id="KAK7071283.1"/>
    </source>
</evidence>
<proteinExistence type="predicted"/>